<keyword evidence="2" id="KW-1185">Reference proteome</keyword>
<name>F1ZCV9_9SPHN</name>
<dbReference type="AlphaFoldDB" id="F1ZCV9"/>
<dbReference type="eggNOG" id="COG1609">
    <property type="taxonomic scope" value="Bacteria"/>
</dbReference>
<gene>
    <name evidence="1" type="ORF">Y88_3866</name>
</gene>
<dbReference type="EMBL" id="AEWJ01000063">
    <property type="protein sequence ID" value="EGD57554.1"/>
    <property type="molecule type" value="Genomic_DNA"/>
</dbReference>
<evidence type="ECO:0000313" key="2">
    <source>
        <dbReference type="Proteomes" id="UP000004728"/>
    </source>
</evidence>
<dbReference type="Proteomes" id="UP000004728">
    <property type="component" value="Unassembled WGS sequence"/>
</dbReference>
<dbReference type="HOGENOM" id="CLU_1667591_0_0_5"/>
<proteinExistence type="predicted"/>
<accession>F1ZCV9</accession>
<dbReference type="InParanoid" id="F1ZCV9"/>
<protein>
    <submittedName>
        <fullName evidence="1">Rep</fullName>
    </submittedName>
</protein>
<reference evidence="1 2" key="1">
    <citation type="journal article" date="2012" name="J. Bacteriol.">
        <title>Draft Genome Sequence of Novosphingobium nitrogenifigens Y88T.</title>
        <authorList>
            <person name="Strabala T.J."/>
            <person name="Macdonald L."/>
            <person name="Liu V."/>
            <person name="Smit A.M."/>
        </authorList>
    </citation>
    <scope>NUCLEOTIDE SEQUENCE [LARGE SCALE GENOMIC DNA]</scope>
    <source>
        <strain evidence="1 2">DSM 19370</strain>
    </source>
</reference>
<comment type="caution">
    <text evidence="1">The sequence shown here is derived from an EMBL/GenBank/DDBJ whole genome shotgun (WGS) entry which is preliminary data.</text>
</comment>
<sequence>MVLEALFDIVDYRTGRLEPSYKWIHERTKLSISAISAALKRLASNGFLKIVRRYERTDNNEGGPPVRQISNAYRIELPFVAAKTLRTPPPAPIPDDEAARCEEASAEYERMICQLPDWQQPIVRANVVDQSLEAALCRLGRLVFAADRPATSCDSSPQ</sequence>
<organism evidence="1 2">
    <name type="scientific">Novosphingobium nitrogenifigens DSM 19370</name>
    <dbReference type="NCBI Taxonomy" id="983920"/>
    <lineage>
        <taxon>Bacteria</taxon>
        <taxon>Pseudomonadati</taxon>
        <taxon>Pseudomonadota</taxon>
        <taxon>Alphaproteobacteria</taxon>
        <taxon>Sphingomonadales</taxon>
        <taxon>Sphingomonadaceae</taxon>
        <taxon>Novosphingobium</taxon>
    </lineage>
</organism>
<evidence type="ECO:0000313" key="1">
    <source>
        <dbReference type="EMBL" id="EGD57554.1"/>
    </source>
</evidence>